<evidence type="ECO:0000313" key="1">
    <source>
        <dbReference type="Proteomes" id="UP000095286"/>
    </source>
</evidence>
<accession>A0AC35U7H8</accession>
<proteinExistence type="predicted"/>
<evidence type="ECO:0000313" key="2">
    <source>
        <dbReference type="WBParaSite" id="RSKR_0000799400.1"/>
    </source>
</evidence>
<reference evidence="2" key="1">
    <citation type="submission" date="2016-11" db="UniProtKB">
        <authorList>
            <consortium name="WormBaseParasite"/>
        </authorList>
    </citation>
    <scope>IDENTIFICATION</scope>
    <source>
        <strain evidence="2">KR3021</strain>
    </source>
</reference>
<dbReference type="WBParaSite" id="RSKR_0000799400.1">
    <property type="protein sequence ID" value="RSKR_0000799400.1"/>
    <property type="gene ID" value="RSKR_0000799400"/>
</dbReference>
<name>A0AC35U7H8_9BILA</name>
<protein>
    <submittedName>
        <fullName evidence="2">Ammonium transporter</fullName>
    </submittedName>
</protein>
<sequence>MSEQEIIANLSRQLLHMEFRLESLEEDQSTNENDFFMCSMALIIFLMQCGFAFLEAGAVRSKNTTNILIKNLLDSCLAVIGYYAVGWAFAYGPGTEGSTFNLFIGYSQFFLSGVDNYAKFFFQYVFAATSATIVSGAVAERCEFANYITYCTVISAFVYPVLTHWGWDPEGWMYKGIESGDIKTTYIDNAGSGVVHLCGGTISFLAAWMMGPRLGKFATDEEEESIEIKGHSVPFAALGGFILMFGFLAFNGGSVADIAKPGEGAIVALAMTNTILSGAFAALIYLIIHYIFHGKWTLLLTINACLTGMVAACAGCNRMMPWGAACTGTVAGLVYLALSKMMIKLRIDDPLDAFGVHFGGGFTGLCSVCIIAPGGVAYSIVGAINGDGGQAVAQAFAQLGWNLICALAIILWSLGTMAPVFKFLKVIGKFRVSEEVEMKGLDIYKHGEAAYPLHAYGHGWDDFESIKHQHASEPVVNRNRKMSVHQEISMEELAEAYQRRSSVAFDLGAPNPTQKRKFSLYQNPQHFEHPEHHNKAKTKNPFSKNKISPMLTQINESSHSEETDSVSSDDSKIHHSPVAHQVGKQSLFDHYTTSPEVNDDWKF</sequence>
<organism evidence="1 2">
    <name type="scientific">Rhabditophanes sp. KR3021</name>
    <dbReference type="NCBI Taxonomy" id="114890"/>
    <lineage>
        <taxon>Eukaryota</taxon>
        <taxon>Metazoa</taxon>
        <taxon>Ecdysozoa</taxon>
        <taxon>Nematoda</taxon>
        <taxon>Chromadorea</taxon>
        <taxon>Rhabditida</taxon>
        <taxon>Tylenchina</taxon>
        <taxon>Panagrolaimomorpha</taxon>
        <taxon>Strongyloidoidea</taxon>
        <taxon>Alloionematidae</taxon>
        <taxon>Rhabditophanes</taxon>
    </lineage>
</organism>
<dbReference type="Proteomes" id="UP000095286">
    <property type="component" value="Unplaced"/>
</dbReference>